<evidence type="ECO:0000256" key="5">
    <source>
        <dbReference type="ARBA" id="ARBA00022840"/>
    </source>
</evidence>
<keyword evidence="5 11" id="KW-0067">ATP-binding</keyword>
<evidence type="ECO:0000256" key="2">
    <source>
        <dbReference type="ARBA" id="ARBA00010899"/>
    </source>
</evidence>
<evidence type="ECO:0000256" key="3">
    <source>
        <dbReference type="ARBA" id="ARBA00022701"/>
    </source>
</evidence>
<dbReference type="GO" id="GO:0005524">
    <property type="term" value="F:ATP binding"/>
    <property type="evidence" value="ECO:0007669"/>
    <property type="project" value="UniProtKB-UniRule"/>
</dbReference>
<keyword evidence="6" id="KW-0805">Transcription regulation</keyword>
<feature type="coiled-coil region" evidence="13">
    <location>
        <begin position="830"/>
        <end position="885"/>
    </location>
</feature>
<dbReference type="PROSITE" id="PS00411">
    <property type="entry name" value="KINESIN_MOTOR_1"/>
    <property type="match status" value="1"/>
</dbReference>
<dbReference type="InterPro" id="IPR011598">
    <property type="entry name" value="bHLH_dom"/>
</dbReference>
<evidence type="ECO:0000256" key="4">
    <source>
        <dbReference type="ARBA" id="ARBA00022741"/>
    </source>
</evidence>
<dbReference type="PANTHER" id="PTHR47972:SF46">
    <property type="entry name" value="KINESIN-LIKE PROTEIN"/>
    <property type="match status" value="1"/>
</dbReference>
<keyword evidence="13" id="KW-0175">Coiled coil</keyword>
<dbReference type="InterPro" id="IPR057075">
    <property type="entry name" value="bHLH_IRO3"/>
</dbReference>
<dbReference type="InterPro" id="IPR019821">
    <property type="entry name" value="Kinesin_motor_CS"/>
</dbReference>
<keyword evidence="8" id="KW-0804">Transcription</keyword>
<reference evidence="17 18" key="1">
    <citation type="journal article" date="2023" name="Hortic Res">
        <title>Pangenome of water caltrop reveals structural variations and asymmetric subgenome divergence after allopolyploidization.</title>
        <authorList>
            <person name="Zhang X."/>
            <person name="Chen Y."/>
            <person name="Wang L."/>
            <person name="Yuan Y."/>
            <person name="Fang M."/>
            <person name="Shi L."/>
            <person name="Lu R."/>
            <person name="Comes H.P."/>
            <person name="Ma Y."/>
            <person name="Chen Y."/>
            <person name="Huang G."/>
            <person name="Zhou Y."/>
            <person name="Zheng Z."/>
            <person name="Qiu Y."/>
        </authorList>
    </citation>
    <scope>NUCLEOTIDE SEQUENCE [LARGE SCALE GENOMIC DNA]</scope>
    <source>
        <strain evidence="17">F231</strain>
    </source>
</reference>
<evidence type="ECO:0000256" key="8">
    <source>
        <dbReference type="ARBA" id="ARBA00023163"/>
    </source>
</evidence>
<dbReference type="GO" id="GO:0008017">
    <property type="term" value="F:microtubule binding"/>
    <property type="evidence" value="ECO:0007669"/>
    <property type="project" value="InterPro"/>
</dbReference>
<dbReference type="SMART" id="SM00129">
    <property type="entry name" value="KISc"/>
    <property type="match status" value="1"/>
</dbReference>
<keyword evidence="9 11" id="KW-0505">Motor protein</keyword>
<evidence type="ECO:0000256" key="13">
    <source>
        <dbReference type="SAM" id="Coils"/>
    </source>
</evidence>
<organism evidence="17 18">
    <name type="scientific">Trapa natans</name>
    <name type="common">Water chestnut</name>
    <dbReference type="NCBI Taxonomy" id="22666"/>
    <lineage>
        <taxon>Eukaryota</taxon>
        <taxon>Viridiplantae</taxon>
        <taxon>Streptophyta</taxon>
        <taxon>Embryophyta</taxon>
        <taxon>Tracheophyta</taxon>
        <taxon>Spermatophyta</taxon>
        <taxon>Magnoliopsida</taxon>
        <taxon>eudicotyledons</taxon>
        <taxon>Gunneridae</taxon>
        <taxon>Pentapetalae</taxon>
        <taxon>rosids</taxon>
        <taxon>malvids</taxon>
        <taxon>Myrtales</taxon>
        <taxon>Lythraceae</taxon>
        <taxon>Trapa</taxon>
    </lineage>
</organism>
<dbReference type="GO" id="GO:0005634">
    <property type="term" value="C:nucleus"/>
    <property type="evidence" value="ECO:0007669"/>
    <property type="project" value="UniProtKB-SubCell"/>
</dbReference>
<gene>
    <name evidence="17" type="ORF">SAY86_004227</name>
</gene>
<dbReference type="SMART" id="SM00353">
    <property type="entry name" value="HLH"/>
    <property type="match status" value="1"/>
</dbReference>
<evidence type="ECO:0000259" key="16">
    <source>
        <dbReference type="PROSITE" id="PS50888"/>
    </source>
</evidence>
<comment type="subcellular location">
    <subcellularLocation>
        <location evidence="1">Nucleus</location>
    </subcellularLocation>
</comment>
<dbReference type="Gene3D" id="3.40.850.10">
    <property type="entry name" value="Kinesin motor domain"/>
    <property type="match status" value="1"/>
</dbReference>
<feature type="coiled-coil region" evidence="13">
    <location>
        <begin position="366"/>
        <end position="393"/>
    </location>
</feature>
<dbReference type="InterPro" id="IPR027417">
    <property type="entry name" value="P-loop_NTPase"/>
</dbReference>
<dbReference type="SUPFAM" id="SSF47459">
    <property type="entry name" value="HLH, helix-loop-helix DNA-binding domain"/>
    <property type="match status" value="1"/>
</dbReference>
<dbReference type="AlphaFoldDB" id="A0AAN7RIN7"/>
<evidence type="ECO:0000256" key="6">
    <source>
        <dbReference type="ARBA" id="ARBA00023015"/>
    </source>
</evidence>
<feature type="region of interest" description="Disordered" evidence="14">
    <location>
        <begin position="757"/>
        <end position="779"/>
    </location>
</feature>
<name>A0AAN7RIN7_TRANT</name>
<dbReference type="FunFam" id="4.10.280.10:FF:000104">
    <property type="entry name" value="Transcription factor bHLH34"/>
    <property type="match status" value="1"/>
</dbReference>
<evidence type="ECO:0000313" key="18">
    <source>
        <dbReference type="Proteomes" id="UP001346149"/>
    </source>
</evidence>
<dbReference type="PRINTS" id="PR00380">
    <property type="entry name" value="KINESINHEAVY"/>
</dbReference>
<dbReference type="Pfam" id="PF00225">
    <property type="entry name" value="Kinesin"/>
    <property type="match status" value="1"/>
</dbReference>
<evidence type="ECO:0000256" key="1">
    <source>
        <dbReference type="ARBA" id="ARBA00004123"/>
    </source>
</evidence>
<evidence type="ECO:0000259" key="15">
    <source>
        <dbReference type="PROSITE" id="PS50067"/>
    </source>
</evidence>
<feature type="coiled-coil region" evidence="13">
    <location>
        <begin position="121"/>
        <end position="302"/>
    </location>
</feature>
<evidence type="ECO:0000256" key="11">
    <source>
        <dbReference type="PROSITE-ProRule" id="PRU00283"/>
    </source>
</evidence>
<evidence type="ECO:0000256" key="9">
    <source>
        <dbReference type="ARBA" id="ARBA00023175"/>
    </source>
</evidence>
<dbReference type="GO" id="GO:0007018">
    <property type="term" value="P:microtubule-based movement"/>
    <property type="evidence" value="ECO:0007669"/>
    <property type="project" value="InterPro"/>
</dbReference>
<dbReference type="Pfam" id="PF23177">
    <property type="entry name" value="bHLH_IRO3"/>
    <property type="match status" value="1"/>
</dbReference>
<dbReference type="GO" id="GO:0005874">
    <property type="term" value="C:microtubule"/>
    <property type="evidence" value="ECO:0007669"/>
    <property type="project" value="UniProtKB-KW"/>
</dbReference>
<dbReference type="CDD" id="cd11446">
    <property type="entry name" value="bHLH_AtILR3_like"/>
    <property type="match status" value="1"/>
</dbReference>
<sequence length="949" mass="106844">MVGTATPRRGSQQGLSVANGGQDLCPDSAPPSNAGSECGGIEFSREDVDALLSEKIKAKNKFNYKERCENMVEYIKRLRLCLRWFQEVEASYMNEHERLTISLEIAERRLAEIEFSSRIKEEELSSIVAELSENLSSIQEKLSREQEDKKVALDSLVKEREGRLSSEKSEASLSQELSKAQLELSSANERMLSINDMYKRLQEYNSSLQQYNCKLQSDLNATSESLQSLEKEKATLVENFSHLRGQHSSLQEQFSTIKVSYEDASKKKDLLDNEVQCLRGDLQHVREERDKNREQVEALKTEVVKYKEYTGRSIAELDNLTLKSKDLEVRCLSQCEQIRTLQDKLTIAETRVEEYSISSVETQAACEEQRKLINDLQTRLTNAESKVIEGEKLRKKLHNTILELKGNIRVFCRVRPLLPGENSSEDKSISYPTSMEFLGRGVELVQNGQKHSFTFDKVFMPEASQDDVFVEISQLVQSALDGYKVCVFAYGQTGSGKTYTMMGKPGIPEEQGLIPRCLEQIFQTKQSHQSQGWRYEMQVSMLEIYNEMIRDLLPSNRSNGDVARTENGSATKQYVIKHDPNGNTHVSDLTVVDVCSKREVSYLLKHASHSRLVGKTQMNEESSRSHFVFTMRISGISESTGQQIHGVLNLIDLAGSERLSKSGSTGDRLKETQSINKSLSSLCDVIFALAKKEEYVPYRNSKLTYLLQLSGDRRRRSLAGMVSPESTNWMFDCGAIDDIPVPYGNFQVSGSGFSWPDDGSLGDSDGLKEGGSKKRIRSETCGTSSSKACREKLRRDRLNDKFMVLGSILEPGRPAKTDKAAILIDAVRMVTRLRSEAQKLKESNSNLQEKIKESKVEKNDLREEKQRLKAEKEKLEQQLKTMNTQPSFLPAPPPPVIPTFGAVVPHGQAPPPGNKLVPFISYPGVAMWQFMPPATVDTSQDHVLRPPVA</sequence>
<dbReference type="GO" id="GO:0046983">
    <property type="term" value="F:protein dimerization activity"/>
    <property type="evidence" value="ECO:0007669"/>
    <property type="project" value="InterPro"/>
</dbReference>
<evidence type="ECO:0000256" key="12">
    <source>
        <dbReference type="RuleBase" id="RU000394"/>
    </source>
</evidence>
<comment type="caution">
    <text evidence="17">The sequence shown here is derived from an EMBL/GenBank/DDBJ whole genome shotgun (WGS) entry which is preliminary data.</text>
</comment>
<dbReference type="Proteomes" id="UP001346149">
    <property type="component" value="Unassembled WGS sequence"/>
</dbReference>
<dbReference type="Gene3D" id="1.10.287.1490">
    <property type="match status" value="1"/>
</dbReference>
<dbReference type="PROSITE" id="PS50888">
    <property type="entry name" value="BHLH"/>
    <property type="match status" value="1"/>
</dbReference>
<dbReference type="FunFam" id="3.40.850.10:FF:000048">
    <property type="entry name" value="Kinesin-like protein"/>
    <property type="match status" value="1"/>
</dbReference>
<feature type="region of interest" description="Disordered" evidence="14">
    <location>
        <begin position="1"/>
        <end position="39"/>
    </location>
</feature>
<feature type="domain" description="BHLH" evidence="16">
    <location>
        <begin position="782"/>
        <end position="833"/>
    </location>
</feature>
<evidence type="ECO:0000256" key="14">
    <source>
        <dbReference type="SAM" id="MobiDB-lite"/>
    </source>
</evidence>
<dbReference type="Gene3D" id="4.10.280.10">
    <property type="entry name" value="Helix-loop-helix DNA-binding domain"/>
    <property type="match status" value="1"/>
</dbReference>
<comment type="similarity">
    <text evidence="2">Belongs to the TRAFAC class myosin-kinesin ATPase superfamily. Kinesin family. KIN-14 subfamily.</text>
</comment>
<feature type="binding site" evidence="11">
    <location>
        <begin position="491"/>
        <end position="498"/>
    </location>
    <ligand>
        <name>ATP</name>
        <dbReference type="ChEBI" id="CHEBI:30616"/>
    </ligand>
</feature>
<protein>
    <recommendedName>
        <fullName evidence="12">Kinesin-like protein</fullName>
    </recommendedName>
</protein>
<proteinExistence type="inferred from homology"/>
<keyword evidence="18" id="KW-1185">Reference proteome</keyword>
<dbReference type="GO" id="GO:0000976">
    <property type="term" value="F:transcription cis-regulatory region binding"/>
    <property type="evidence" value="ECO:0007669"/>
    <property type="project" value="UniProtKB-ARBA"/>
</dbReference>
<evidence type="ECO:0000256" key="10">
    <source>
        <dbReference type="ARBA" id="ARBA00023242"/>
    </source>
</evidence>
<dbReference type="EMBL" id="JAXQNO010000001">
    <property type="protein sequence ID" value="KAK4804410.1"/>
    <property type="molecule type" value="Genomic_DNA"/>
</dbReference>
<dbReference type="InterPro" id="IPR001752">
    <property type="entry name" value="Kinesin_motor_dom"/>
</dbReference>
<accession>A0AAN7RIN7</accession>
<dbReference type="PROSITE" id="PS50067">
    <property type="entry name" value="KINESIN_MOTOR_2"/>
    <property type="match status" value="1"/>
</dbReference>
<dbReference type="PANTHER" id="PTHR47972">
    <property type="entry name" value="KINESIN-LIKE PROTEIN KLP-3"/>
    <property type="match status" value="1"/>
</dbReference>
<dbReference type="GO" id="GO:0003777">
    <property type="term" value="F:microtubule motor activity"/>
    <property type="evidence" value="ECO:0007669"/>
    <property type="project" value="InterPro"/>
</dbReference>
<evidence type="ECO:0000313" key="17">
    <source>
        <dbReference type="EMBL" id="KAK4804410.1"/>
    </source>
</evidence>
<feature type="domain" description="Kinesin motor" evidence="15">
    <location>
        <begin position="407"/>
        <end position="708"/>
    </location>
</feature>
<dbReference type="InterPro" id="IPR036638">
    <property type="entry name" value="HLH_DNA-bd_sf"/>
</dbReference>
<keyword evidence="4 11" id="KW-0547">Nucleotide-binding</keyword>
<keyword evidence="3 12" id="KW-0493">Microtubule</keyword>
<dbReference type="SUPFAM" id="SSF57997">
    <property type="entry name" value="Tropomyosin"/>
    <property type="match status" value="1"/>
</dbReference>
<keyword evidence="10" id="KW-0539">Nucleus</keyword>
<dbReference type="InterPro" id="IPR027640">
    <property type="entry name" value="Kinesin-like_fam"/>
</dbReference>
<evidence type="ECO:0000256" key="7">
    <source>
        <dbReference type="ARBA" id="ARBA00023125"/>
    </source>
</evidence>
<keyword evidence="7" id="KW-0238">DNA-binding</keyword>
<dbReference type="SUPFAM" id="SSF52540">
    <property type="entry name" value="P-loop containing nucleoside triphosphate hydrolases"/>
    <property type="match status" value="1"/>
</dbReference>
<dbReference type="InterPro" id="IPR036961">
    <property type="entry name" value="Kinesin_motor_dom_sf"/>
</dbReference>